<dbReference type="HOGENOM" id="CLU_990600_0_0_1"/>
<name>A0A067SBY8_GALM3</name>
<dbReference type="AlphaFoldDB" id="A0A067SBY8"/>
<dbReference type="Proteomes" id="UP000027222">
    <property type="component" value="Unassembled WGS sequence"/>
</dbReference>
<sequence>MPLLEVLILNSGRLGPVIEGEIRSSSASYPQVSLPCLTEIDIAEREGADGSLSLLLHIQPSSGCSLFYSCLFSHHFPEPLNIELSCSVLSTYSRYCHELSDVTVLDVRISNTHFNFDIALPHKRCFSFGVENLMDRFPRQAVPSFLRSLTTLQLDKITELKLLIEFAEFLLLDSETLKFVFAFVSVESWTTSALSLNALTVIQSNNPTALAFPGLKTIHVDHIYNPGHISYIEDFLDSRIRLGKPVKTLALTPSADTVRLDTEPLRKFSPYLKLHLSEALT</sequence>
<reference evidence="2" key="1">
    <citation type="journal article" date="2014" name="Proc. Natl. Acad. Sci. U.S.A.">
        <title>Extensive sampling of basidiomycete genomes demonstrates inadequacy of the white-rot/brown-rot paradigm for wood decay fungi.</title>
        <authorList>
            <person name="Riley R."/>
            <person name="Salamov A.A."/>
            <person name="Brown D.W."/>
            <person name="Nagy L.G."/>
            <person name="Floudas D."/>
            <person name="Held B.W."/>
            <person name="Levasseur A."/>
            <person name="Lombard V."/>
            <person name="Morin E."/>
            <person name="Otillar R."/>
            <person name="Lindquist E.A."/>
            <person name="Sun H."/>
            <person name="LaButti K.M."/>
            <person name="Schmutz J."/>
            <person name="Jabbour D."/>
            <person name="Luo H."/>
            <person name="Baker S.E."/>
            <person name="Pisabarro A.G."/>
            <person name="Walton J.D."/>
            <person name="Blanchette R.A."/>
            <person name="Henrissat B."/>
            <person name="Martin F."/>
            <person name="Cullen D."/>
            <person name="Hibbett D.S."/>
            <person name="Grigoriev I.V."/>
        </authorList>
    </citation>
    <scope>NUCLEOTIDE SEQUENCE [LARGE SCALE GENOMIC DNA]</scope>
    <source>
        <strain evidence="2">CBS 339.88</strain>
    </source>
</reference>
<evidence type="ECO:0000313" key="2">
    <source>
        <dbReference type="Proteomes" id="UP000027222"/>
    </source>
</evidence>
<proteinExistence type="predicted"/>
<gene>
    <name evidence="1" type="ORF">GALMADRAFT_147217</name>
</gene>
<dbReference type="EMBL" id="KL142415">
    <property type="protein sequence ID" value="KDR67447.1"/>
    <property type="molecule type" value="Genomic_DNA"/>
</dbReference>
<organism evidence="1 2">
    <name type="scientific">Galerina marginata (strain CBS 339.88)</name>
    <dbReference type="NCBI Taxonomy" id="685588"/>
    <lineage>
        <taxon>Eukaryota</taxon>
        <taxon>Fungi</taxon>
        <taxon>Dikarya</taxon>
        <taxon>Basidiomycota</taxon>
        <taxon>Agaricomycotina</taxon>
        <taxon>Agaricomycetes</taxon>
        <taxon>Agaricomycetidae</taxon>
        <taxon>Agaricales</taxon>
        <taxon>Agaricineae</taxon>
        <taxon>Strophariaceae</taxon>
        <taxon>Galerina</taxon>
    </lineage>
</organism>
<keyword evidence="2" id="KW-1185">Reference proteome</keyword>
<protein>
    <submittedName>
        <fullName evidence="1">Uncharacterized protein</fullName>
    </submittedName>
</protein>
<accession>A0A067SBY8</accession>
<evidence type="ECO:0000313" key="1">
    <source>
        <dbReference type="EMBL" id="KDR67447.1"/>
    </source>
</evidence>